<feature type="chain" id="PRO_5009105104" description="CzcB-like C-terminal circularly permuted SH3-like domain-containing protein" evidence="3">
    <location>
        <begin position="21"/>
        <end position="235"/>
    </location>
</feature>
<feature type="region of interest" description="Disordered" evidence="2">
    <location>
        <begin position="25"/>
        <end position="48"/>
    </location>
</feature>
<organism evidence="5 6">
    <name type="scientific">Lacunisphaera limnophila</name>
    <dbReference type="NCBI Taxonomy" id="1838286"/>
    <lineage>
        <taxon>Bacteria</taxon>
        <taxon>Pseudomonadati</taxon>
        <taxon>Verrucomicrobiota</taxon>
        <taxon>Opitutia</taxon>
        <taxon>Opitutales</taxon>
        <taxon>Opitutaceae</taxon>
        <taxon>Lacunisphaera</taxon>
    </lineage>
</organism>
<dbReference type="KEGG" id="obg:Verru16b_01140"/>
<name>A0A1D8AT54_9BACT</name>
<dbReference type="RefSeq" id="WP_157772257.1">
    <property type="nucleotide sequence ID" value="NZ_CP016094.1"/>
</dbReference>
<dbReference type="Gene3D" id="2.40.420.20">
    <property type="match status" value="1"/>
</dbReference>
<feature type="domain" description="CzcB-like C-terminal circularly permuted SH3-like" evidence="4">
    <location>
        <begin position="162"/>
        <end position="216"/>
    </location>
</feature>
<dbReference type="GO" id="GO:0060003">
    <property type="term" value="P:copper ion export"/>
    <property type="evidence" value="ECO:0007669"/>
    <property type="project" value="TreeGrafter"/>
</dbReference>
<keyword evidence="3" id="KW-0732">Signal</keyword>
<feature type="compositionally biased region" description="Basic and acidic residues" evidence="2">
    <location>
        <begin position="31"/>
        <end position="44"/>
    </location>
</feature>
<dbReference type="PANTHER" id="PTHR30097:SF4">
    <property type="entry name" value="SLR6042 PROTEIN"/>
    <property type="match status" value="1"/>
</dbReference>
<evidence type="ECO:0000313" key="6">
    <source>
        <dbReference type="Proteomes" id="UP000095228"/>
    </source>
</evidence>
<evidence type="ECO:0000256" key="3">
    <source>
        <dbReference type="SAM" id="SignalP"/>
    </source>
</evidence>
<dbReference type="AlphaFoldDB" id="A0A1D8AT54"/>
<dbReference type="PROSITE" id="PS51257">
    <property type="entry name" value="PROKAR_LIPOPROTEIN"/>
    <property type="match status" value="1"/>
</dbReference>
<dbReference type="PANTHER" id="PTHR30097">
    <property type="entry name" value="CATION EFFLUX SYSTEM PROTEIN CUSB"/>
    <property type="match status" value="1"/>
</dbReference>
<sequence length="235" mass="24427">MNRPHFLWLTIPLLGGLALAGCGKSAPAGGHEGHDHSAHSHPEGESPVQFKEGAGLLLSVETSAALGLKTGEVEERTVRHTYEVTASVFDAGPPARASSLVPVEIADDLEKHPPTEARILAILRELSSAVTQVEIVFAVAGNPPVGSTISLTLRGPATTGTAVPRSALLRTATGTFVYVVNGANLLRTPVKPGASDGEYIEILDGLYAGDVVATAGVEQLWLTELRLTKGGGHSH</sequence>
<gene>
    <name evidence="5" type="ORF">Verru16b_01140</name>
</gene>
<reference evidence="5 6" key="1">
    <citation type="submission" date="2016-06" db="EMBL/GenBank/DDBJ databases">
        <title>Three novel species with peptidoglycan cell walls form the new genus Lacunisphaera gen. nov. in the family Opitutaceae of the verrucomicrobial subdivision 4.</title>
        <authorList>
            <person name="Rast P."/>
            <person name="Gloeckner I."/>
            <person name="Jogler M."/>
            <person name="Boedeker C."/>
            <person name="Jeske O."/>
            <person name="Wiegand S."/>
            <person name="Reinhardt R."/>
            <person name="Schumann P."/>
            <person name="Rohde M."/>
            <person name="Spring S."/>
            <person name="Gloeckner F.O."/>
            <person name="Jogler C."/>
        </authorList>
    </citation>
    <scope>NUCLEOTIDE SEQUENCE [LARGE SCALE GENOMIC DNA]</scope>
    <source>
        <strain evidence="5 6">IG16b</strain>
    </source>
</reference>
<dbReference type="Pfam" id="PF25975">
    <property type="entry name" value="CzcB_C"/>
    <property type="match status" value="1"/>
</dbReference>
<dbReference type="Proteomes" id="UP000095228">
    <property type="component" value="Chromosome"/>
</dbReference>
<feature type="signal peptide" evidence="3">
    <location>
        <begin position="1"/>
        <end position="20"/>
    </location>
</feature>
<keyword evidence="1" id="KW-0813">Transport</keyword>
<evidence type="ECO:0000259" key="4">
    <source>
        <dbReference type="Pfam" id="PF25975"/>
    </source>
</evidence>
<dbReference type="GO" id="GO:0015679">
    <property type="term" value="P:plasma membrane copper ion transport"/>
    <property type="evidence" value="ECO:0007669"/>
    <property type="project" value="TreeGrafter"/>
</dbReference>
<dbReference type="InterPro" id="IPR058649">
    <property type="entry name" value="CzcB_C"/>
</dbReference>
<dbReference type="EMBL" id="CP016094">
    <property type="protein sequence ID" value="AOS44079.1"/>
    <property type="molecule type" value="Genomic_DNA"/>
</dbReference>
<protein>
    <recommendedName>
        <fullName evidence="4">CzcB-like C-terminal circularly permuted SH3-like domain-containing protein</fullName>
    </recommendedName>
</protein>
<evidence type="ECO:0000256" key="1">
    <source>
        <dbReference type="ARBA" id="ARBA00022448"/>
    </source>
</evidence>
<evidence type="ECO:0000313" key="5">
    <source>
        <dbReference type="EMBL" id="AOS44079.1"/>
    </source>
</evidence>
<dbReference type="GO" id="GO:0030313">
    <property type="term" value="C:cell envelope"/>
    <property type="evidence" value="ECO:0007669"/>
    <property type="project" value="TreeGrafter"/>
</dbReference>
<keyword evidence="6" id="KW-1185">Reference proteome</keyword>
<accession>A0A1D8AT54</accession>
<proteinExistence type="predicted"/>
<dbReference type="STRING" id="1838286.Verru16b_01140"/>
<evidence type="ECO:0000256" key="2">
    <source>
        <dbReference type="SAM" id="MobiDB-lite"/>
    </source>
</evidence>
<dbReference type="InterPro" id="IPR051909">
    <property type="entry name" value="MFP_Cation_Efflux"/>
</dbReference>
<dbReference type="OrthoDB" id="192147at2"/>